<reference evidence="3 4" key="1">
    <citation type="submission" date="2021-06" db="EMBL/GenBank/DDBJ databases">
        <authorList>
            <person name="Jeong J.W."/>
        </authorList>
    </citation>
    <scope>NUCLEOTIDE SEQUENCE [LARGE SCALE GENOMIC DNA]</scope>
    <source>
        <strain evidence="3 4">MMS21-TAE1-1</strain>
    </source>
</reference>
<comment type="caution">
    <text evidence="3">The sequence shown here is derived from an EMBL/GenBank/DDBJ whole genome shotgun (WGS) entry which is preliminary data.</text>
</comment>
<feature type="transmembrane region" description="Helical" evidence="2">
    <location>
        <begin position="33"/>
        <end position="52"/>
    </location>
</feature>
<evidence type="ECO:0000313" key="3">
    <source>
        <dbReference type="EMBL" id="MBU8868534.1"/>
    </source>
</evidence>
<keyword evidence="2" id="KW-0472">Membrane</keyword>
<dbReference type="EMBL" id="JAHOPC010000015">
    <property type="protein sequence ID" value="MBU8868534.1"/>
    <property type="molecule type" value="Genomic_DNA"/>
</dbReference>
<name>A0ABS6IDT1_9MICC</name>
<dbReference type="Proteomes" id="UP000824166">
    <property type="component" value="Unassembled WGS sequence"/>
</dbReference>
<evidence type="ECO:0000313" key="4">
    <source>
        <dbReference type="Proteomes" id="UP000824166"/>
    </source>
</evidence>
<gene>
    <name evidence="3" type="ORF">KSW38_19750</name>
</gene>
<dbReference type="RefSeq" id="WP_216926656.1">
    <property type="nucleotide sequence ID" value="NZ_JAHOPC010000015.1"/>
</dbReference>
<feature type="compositionally biased region" description="Basic and acidic residues" evidence="1">
    <location>
        <begin position="7"/>
        <end position="19"/>
    </location>
</feature>
<keyword evidence="2" id="KW-0812">Transmembrane</keyword>
<feature type="transmembrane region" description="Helical" evidence="2">
    <location>
        <begin position="97"/>
        <end position="114"/>
    </location>
</feature>
<accession>A0ABS6IDT1</accession>
<evidence type="ECO:0000256" key="2">
    <source>
        <dbReference type="SAM" id="Phobius"/>
    </source>
</evidence>
<sequence length="128" mass="13589">MSDPELSLEHCRSCTRNERSPNGSPGAIDRVRLIAATLGRVLAFGLMLNILIDVNGRQSSSPFAQHPRSDVHHAVPRPTATSGVGCTLRITGVFKGVVPVIGAGNLMLIALVIWPETALWLPGLSASK</sequence>
<proteinExistence type="predicted"/>
<keyword evidence="4" id="KW-1185">Reference proteome</keyword>
<keyword evidence="2" id="KW-1133">Transmembrane helix</keyword>
<organism evidence="3 4">
    <name type="scientific">Paenarthrobacter aromaticivorans</name>
    <dbReference type="NCBI Taxonomy" id="2849150"/>
    <lineage>
        <taxon>Bacteria</taxon>
        <taxon>Bacillati</taxon>
        <taxon>Actinomycetota</taxon>
        <taxon>Actinomycetes</taxon>
        <taxon>Micrococcales</taxon>
        <taxon>Micrococcaceae</taxon>
        <taxon>Paenarthrobacter</taxon>
    </lineage>
</organism>
<feature type="region of interest" description="Disordered" evidence="1">
    <location>
        <begin position="1"/>
        <end position="23"/>
    </location>
</feature>
<protein>
    <submittedName>
        <fullName evidence="3">Uncharacterized protein</fullName>
    </submittedName>
</protein>
<evidence type="ECO:0000256" key="1">
    <source>
        <dbReference type="SAM" id="MobiDB-lite"/>
    </source>
</evidence>